<dbReference type="Proteomes" id="UP000189857">
    <property type="component" value="Unassembled WGS sequence"/>
</dbReference>
<dbReference type="RefSeq" id="WP_078787384.1">
    <property type="nucleotide sequence ID" value="NZ_CACZYW010000007.1"/>
</dbReference>
<organism evidence="2 3">
    <name type="scientific">Eubacterium ruminantium</name>
    <dbReference type="NCBI Taxonomy" id="42322"/>
    <lineage>
        <taxon>Bacteria</taxon>
        <taxon>Bacillati</taxon>
        <taxon>Bacillota</taxon>
        <taxon>Clostridia</taxon>
        <taxon>Eubacteriales</taxon>
        <taxon>Eubacteriaceae</taxon>
        <taxon>Eubacterium</taxon>
    </lineage>
</organism>
<keyword evidence="3" id="KW-1185">Reference proteome</keyword>
<dbReference type="AlphaFoldDB" id="A0A1T4NCY6"/>
<keyword evidence="1" id="KW-1277">Toxin-antitoxin system</keyword>
<dbReference type="OrthoDB" id="361440at2"/>
<evidence type="ECO:0000256" key="1">
    <source>
        <dbReference type="ARBA" id="ARBA00022649"/>
    </source>
</evidence>
<name>A0A1T4NCY6_9FIRM</name>
<dbReference type="InterPro" id="IPR007712">
    <property type="entry name" value="RelE/ParE_toxin"/>
</dbReference>
<sequence length="113" mass="13313">MSDEYKLIILPEAQKDIRDIIIYIAKELAAPQAALNLQDAFEKEINSLKFKPKRIKTVDEQPWKDAGIRKTRVKKYYIYFLVDDDEMSVKVNAVIYVGRDQTKQMTERKMDEL</sequence>
<dbReference type="Pfam" id="PF05016">
    <property type="entry name" value="ParE_toxin"/>
    <property type="match status" value="1"/>
</dbReference>
<dbReference type="EMBL" id="FUXA01000009">
    <property type="protein sequence ID" value="SJZ77140.1"/>
    <property type="molecule type" value="Genomic_DNA"/>
</dbReference>
<evidence type="ECO:0000313" key="2">
    <source>
        <dbReference type="EMBL" id="SJZ77140.1"/>
    </source>
</evidence>
<dbReference type="InterPro" id="IPR035093">
    <property type="entry name" value="RelE/ParE_toxin_dom_sf"/>
</dbReference>
<dbReference type="Gene3D" id="3.30.2310.20">
    <property type="entry name" value="RelE-like"/>
    <property type="match status" value="1"/>
</dbReference>
<reference evidence="2 3" key="1">
    <citation type="submission" date="2017-02" db="EMBL/GenBank/DDBJ databases">
        <authorList>
            <person name="Peterson S.W."/>
        </authorList>
    </citation>
    <scope>NUCLEOTIDE SEQUENCE [LARGE SCALE GENOMIC DNA]</scope>
    <source>
        <strain evidence="2 3">ATCC 17233</strain>
    </source>
</reference>
<accession>A0A1T4NCY6</accession>
<proteinExistence type="predicted"/>
<dbReference type="SUPFAM" id="SSF143011">
    <property type="entry name" value="RelE-like"/>
    <property type="match status" value="1"/>
</dbReference>
<protein>
    <submittedName>
        <fullName evidence="2">Plasmid stabilization system protein ParE</fullName>
    </submittedName>
</protein>
<gene>
    <name evidence="2" type="ORF">SAMN02745110_01539</name>
</gene>
<evidence type="ECO:0000313" key="3">
    <source>
        <dbReference type="Proteomes" id="UP000189857"/>
    </source>
</evidence>